<keyword evidence="4 6" id="KW-1015">Disulfide bond</keyword>
<dbReference type="Pfam" id="PF00008">
    <property type="entry name" value="EGF"/>
    <property type="match status" value="5"/>
</dbReference>
<dbReference type="InterPro" id="IPR000152">
    <property type="entry name" value="EGF-type_Asp/Asn_hydroxyl_site"/>
</dbReference>
<dbReference type="SMART" id="SM00181">
    <property type="entry name" value="EGF"/>
    <property type="match status" value="7"/>
</dbReference>
<dbReference type="Proteomes" id="UP000466442">
    <property type="component" value="Unassembled WGS sequence"/>
</dbReference>
<keyword evidence="3" id="KW-0677">Repeat</keyword>
<keyword evidence="8" id="KW-1133">Transmembrane helix</keyword>
<dbReference type="PROSITE" id="PS50026">
    <property type="entry name" value="EGF_3"/>
    <property type="match status" value="7"/>
</dbReference>
<feature type="domain" description="EGF-like" evidence="9">
    <location>
        <begin position="353"/>
        <end position="388"/>
    </location>
</feature>
<feature type="disulfide bond" evidence="6">
    <location>
        <begin position="416"/>
        <end position="425"/>
    </location>
</feature>
<dbReference type="OrthoDB" id="283575at2759"/>
<protein>
    <recommendedName>
        <fullName evidence="9">EGF-like domain-containing protein</fullName>
    </recommendedName>
</protein>
<dbReference type="GO" id="GO:0000902">
    <property type="term" value="P:cell morphogenesis"/>
    <property type="evidence" value="ECO:0007669"/>
    <property type="project" value="UniProtKB-ARBA"/>
</dbReference>
<evidence type="ECO:0000259" key="9">
    <source>
        <dbReference type="PROSITE" id="PS50026"/>
    </source>
</evidence>
<keyword evidence="5" id="KW-0325">Glycoprotein</keyword>
<proteinExistence type="predicted"/>
<feature type="disulfide bond" evidence="6">
    <location>
        <begin position="300"/>
        <end position="309"/>
    </location>
</feature>
<dbReference type="GO" id="GO:0042063">
    <property type="term" value="P:gliogenesis"/>
    <property type="evidence" value="ECO:0007669"/>
    <property type="project" value="UniProtKB-ARBA"/>
</dbReference>
<evidence type="ECO:0000256" key="2">
    <source>
        <dbReference type="ARBA" id="ARBA00022729"/>
    </source>
</evidence>
<keyword evidence="8" id="KW-0472">Membrane</keyword>
<keyword evidence="8" id="KW-0812">Transmembrane</keyword>
<organism evidence="10 11">
    <name type="scientific">Apolygus lucorum</name>
    <name type="common">Small green plant bug</name>
    <name type="synonym">Lygocoris lucorum</name>
    <dbReference type="NCBI Taxonomy" id="248454"/>
    <lineage>
        <taxon>Eukaryota</taxon>
        <taxon>Metazoa</taxon>
        <taxon>Ecdysozoa</taxon>
        <taxon>Arthropoda</taxon>
        <taxon>Hexapoda</taxon>
        <taxon>Insecta</taxon>
        <taxon>Pterygota</taxon>
        <taxon>Neoptera</taxon>
        <taxon>Paraneoptera</taxon>
        <taxon>Hemiptera</taxon>
        <taxon>Heteroptera</taxon>
        <taxon>Panheteroptera</taxon>
        <taxon>Cimicomorpha</taxon>
        <taxon>Miridae</taxon>
        <taxon>Mirini</taxon>
        <taxon>Apolygus</taxon>
    </lineage>
</organism>
<feature type="compositionally biased region" description="Basic and acidic residues" evidence="7">
    <location>
        <begin position="1"/>
        <end position="10"/>
    </location>
</feature>
<keyword evidence="11" id="KW-1185">Reference proteome</keyword>
<dbReference type="PROSITE" id="PS01186">
    <property type="entry name" value="EGF_2"/>
    <property type="match status" value="7"/>
</dbReference>
<keyword evidence="1 6" id="KW-0245">EGF-like domain</keyword>
<evidence type="ECO:0000256" key="3">
    <source>
        <dbReference type="ARBA" id="ARBA00022737"/>
    </source>
</evidence>
<dbReference type="PANTHER" id="PTHR24049">
    <property type="entry name" value="CRUMBS FAMILY MEMBER"/>
    <property type="match status" value="1"/>
</dbReference>
<feature type="disulfide bond" evidence="6">
    <location>
        <begin position="493"/>
        <end position="502"/>
    </location>
</feature>
<feature type="domain" description="EGF-like" evidence="9">
    <location>
        <begin position="312"/>
        <end position="351"/>
    </location>
</feature>
<dbReference type="FunFam" id="2.10.25.10:FF:000404">
    <property type="entry name" value="Weary, isoform B"/>
    <property type="match status" value="1"/>
</dbReference>
<feature type="domain" description="EGF-like" evidence="9">
    <location>
        <begin position="229"/>
        <end position="268"/>
    </location>
</feature>
<dbReference type="GO" id="GO:0048666">
    <property type="term" value="P:neuron development"/>
    <property type="evidence" value="ECO:0007669"/>
    <property type="project" value="UniProtKB-ARBA"/>
</dbReference>
<dbReference type="PRINTS" id="PR00010">
    <property type="entry name" value="EGFBLOOD"/>
</dbReference>
<feature type="disulfide bond" evidence="6">
    <location>
        <begin position="378"/>
        <end position="387"/>
    </location>
</feature>
<dbReference type="Gene3D" id="2.10.25.10">
    <property type="entry name" value="Laminin"/>
    <property type="match status" value="6"/>
</dbReference>
<feature type="domain" description="EGF-like" evidence="9">
    <location>
        <begin position="390"/>
        <end position="426"/>
    </location>
</feature>
<dbReference type="InterPro" id="IPR013032">
    <property type="entry name" value="EGF-like_CS"/>
</dbReference>
<comment type="caution">
    <text evidence="6">Lacks conserved residue(s) required for the propagation of feature annotation.</text>
</comment>
<evidence type="ECO:0000256" key="1">
    <source>
        <dbReference type="ARBA" id="ARBA00022536"/>
    </source>
</evidence>
<dbReference type="Pfam" id="PF12661">
    <property type="entry name" value="hEGF"/>
    <property type="match status" value="1"/>
</dbReference>
<feature type="disulfide bond" evidence="6">
    <location>
        <begin position="239"/>
        <end position="256"/>
    </location>
</feature>
<evidence type="ECO:0000256" key="6">
    <source>
        <dbReference type="PROSITE-ProRule" id="PRU00076"/>
    </source>
</evidence>
<dbReference type="SMART" id="SM00179">
    <property type="entry name" value="EGF_CA"/>
    <property type="match status" value="6"/>
</dbReference>
<sequence>MEEEPSHVQEEDSEDDDDMTDGKVVIVDQEGQDRPSDCAEVGTPCPVQNGMTESSADLQTGDILLVYISEWGPPKPQVVPATSTTVQTTPLSTASPTTAATTTTARATTGAASEVTGASGVSTASPVSPFTTAATSQATTASSTTTSSTTTPQQPLVAPLKVYSYSKPGPSDCNIDVSEGVPVDVAPIAFDGNSLLTFYDKDLTEGVNVLLIVSDSWNNRCAKLRVTVKSQNCGDGEDCSGKGACYTNTSMEEYECQCCPGYIGPHCEERDACYQNPCKNNGICVDISQGHDGAVFQCLCPYGFTGKICEDTSDPCEAGPCKNGGKCRPSNETAYQFKCACPPGYNGQFCQHAQDACSSNPCKRGICVDQHDGYRCFCQPGFTGSQCQEEYNECESSPCLNGGTCSDHIDSYSCTCDRGYTGNRCQIKMDLCDPNPCSPRHICKDKGNTFTCECPKGYTGTNCLIPTRAACSTNPCRNGGTCWSSVDSFYCACRPGYTGKICNEEVIIEVIPSASDTIEVDGVDPNMDMQMPMGMSRAPVALHLDHLHNVYVAAGTLACAVLIVIVTVIICHCRMHETYKHCCFRSSPLLPCSISRFDSVMKKNGLERDKEPLAQTRPFPALDSSDMYYALDFSDSQSSPLIQ</sequence>
<keyword evidence="2" id="KW-0732">Signal</keyword>
<dbReference type="SUPFAM" id="SSF57184">
    <property type="entry name" value="Growth factor receptor domain"/>
    <property type="match status" value="1"/>
</dbReference>
<dbReference type="PROSITE" id="PS00010">
    <property type="entry name" value="ASX_HYDROXYL"/>
    <property type="match status" value="3"/>
</dbReference>
<feature type="region of interest" description="Disordered" evidence="7">
    <location>
        <begin position="1"/>
        <end position="43"/>
    </location>
</feature>
<reference evidence="10" key="1">
    <citation type="journal article" date="2021" name="Mol. Ecol. Resour.">
        <title>Apolygus lucorum genome provides insights into omnivorousness and mesophyll feeding.</title>
        <authorList>
            <person name="Liu Y."/>
            <person name="Liu H."/>
            <person name="Wang H."/>
            <person name="Huang T."/>
            <person name="Liu B."/>
            <person name="Yang B."/>
            <person name="Yin L."/>
            <person name="Li B."/>
            <person name="Zhang Y."/>
            <person name="Zhang S."/>
            <person name="Jiang F."/>
            <person name="Zhang X."/>
            <person name="Ren Y."/>
            <person name="Wang B."/>
            <person name="Wang S."/>
            <person name="Lu Y."/>
            <person name="Wu K."/>
            <person name="Fan W."/>
            <person name="Wang G."/>
        </authorList>
    </citation>
    <scope>NUCLEOTIDE SEQUENCE</scope>
    <source>
        <strain evidence="10">12Hb</strain>
    </source>
</reference>
<dbReference type="InterPro" id="IPR051022">
    <property type="entry name" value="Notch_Cell-Fate_Det"/>
</dbReference>
<dbReference type="SUPFAM" id="SSF57196">
    <property type="entry name" value="EGF/Laminin"/>
    <property type="match status" value="2"/>
</dbReference>
<gene>
    <name evidence="10" type="ORF">GE061_010536</name>
</gene>
<evidence type="ECO:0000256" key="8">
    <source>
        <dbReference type="SAM" id="Phobius"/>
    </source>
</evidence>
<feature type="compositionally biased region" description="Low complexity" evidence="7">
    <location>
        <begin position="79"/>
        <end position="113"/>
    </location>
</feature>
<dbReference type="PROSITE" id="PS00022">
    <property type="entry name" value="EGF_1"/>
    <property type="match status" value="7"/>
</dbReference>
<feature type="disulfide bond" evidence="6">
    <location>
        <begin position="357"/>
        <end position="367"/>
    </location>
</feature>
<evidence type="ECO:0000313" key="11">
    <source>
        <dbReference type="Proteomes" id="UP000466442"/>
    </source>
</evidence>
<feature type="transmembrane region" description="Helical" evidence="8">
    <location>
        <begin position="550"/>
        <end position="571"/>
    </location>
</feature>
<comment type="caution">
    <text evidence="10">The sequence shown here is derived from an EMBL/GenBank/DDBJ whole genome shotgun (WGS) entry which is preliminary data.</text>
</comment>
<evidence type="ECO:0000256" key="4">
    <source>
        <dbReference type="ARBA" id="ARBA00023157"/>
    </source>
</evidence>
<dbReference type="InterPro" id="IPR009030">
    <property type="entry name" value="Growth_fac_rcpt_cys_sf"/>
</dbReference>
<dbReference type="GO" id="GO:0005886">
    <property type="term" value="C:plasma membrane"/>
    <property type="evidence" value="ECO:0007669"/>
    <property type="project" value="UniProtKB-ARBA"/>
</dbReference>
<dbReference type="GO" id="GO:0005509">
    <property type="term" value="F:calcium ion binding"/>
    <property type="evidence" value="ECO:0007669"/>
    <property type="project" value="InterPro"/>
</dbReference>
<feature type="region of interest" description="Disordered" evidence="7">
    <location>
        <begin position="79"/>
        <end position="127"/>
    </location>
</feature>
<dbReference type="AlphaFoldDB" id="A0A6A4JQH6"/>
<evidence type="ECO:0000256" key="7">
    <source>
        <dbReference type="SAM" id="MobiDB-lite"/>
    </source>
</evidence>
<feature type="disulfide bond" evidence="6">
    <location>
        <begin position="454"/>
        <end position="463"/>
    </location>
</feature>
<feature type="disulfide bond" evidence="6">
    <location>
        <begin position="341"/>
        <end position="350"/>
    </location>
</feature>
<dbReference type="EMBL" id="WIXP02000003">
    <property type="protein sequence ID" value="KAF6212827.1"/>
    <property type="molecule type" value="Genomic_DNA"/>
</dbReference>
<dbReference type="FunFam" id="2.10.25.10:FF:000279">
    <property type="entry name" value="Neurogenic locus notch 1"/>
    <property type="match status" value="1"/>
</dbReference>
<dbReference type="PROSITE" id="PS01187">
    <property type="entry name" value="EGF_CA"/>
    <property type="match status" value="1"/>
</dbReference>
<evidence type="ECO:0000313" key="10">
    <source>
        <dbReference type="EMBL" id="KAF6212827.1"/>
    </source>
</evidence>
<accession>A0A6A4JQH6</accession>
<name>A0A6A4JQH6_APOLU</name>
<dbReference type="InterPro" id="IPR001881">
    <property type="entry name" value="EGF-like_Ca-bd_dom"/>
</dbReference>
<feature type="domain" description="EGF-like" evidence="9">
    <location>
        <begin position="467"/>
        <end position="503"/>
    </location>
</feature>
<feature type="domain" description="EGF-like" evidence="9">
    <location>
        <begin position="269"/>
        <end position="310"/>
    </location>
</feature>
<feature type="disulfide bond" evidence="6">
    <location>
        <begin position="258"/>
        <end position="267"/>
    </location>
</feature>
<feature type="domain" description="EGF-like" evidence="9">
    <location>
        <begin position="428"/>
        <end position="464"/>
    </location>
</feature>
<dbReference type="CDD" id="cd00054">
    <property type="entry name" value="EGF_CA"/>
    <property type="match status" value="6"/>
</dbReference>
<dbReference type="InterPro" id="IPR018097">
    <property type="entry name" value="EGF_Ca-bd_CS"/>
</dbReference>
<dbReference type="FunFam" id="2.10.25.10:FF:000143">
    <property type="entry name" value="Protein crumbs 1"/>
    <property type="match status" value="1"/>
</dbReference>
<dbReference type="InterPro" id="IPR000742">
    <property type="entry name" value="EGF"/>
</dbReference>
<dbReference type="FunFam" id="2.10.25.10:FF:000230">
    <property type="entry name" value="Delta-like protein"/>
    <property type="match status" value="1"/>
</dbReference>
<evidence type="ECO:0000256" key="5">
    <source>
        <dbReference type="ARBA" id="ARBA00023180"/>
    </source>
</evidence>